<dbReference type="Gene3D" id="3.40.50.1010">
    <property type="entry name" value="5'-nuclease"/>
    <property type="match status" value="1"/>
</dbReference>
<gene>
    <name evidence="1" type="ORF">SAMN02982922_2741</name>
</gene>
<dbReference type="EMBL" id="FXBL01000004">
    <property type="protein sequence ID" value="SMH42432.1"/>
    <property type="molecule type" value="Genomic_DNA"/>
</dbReference>
<reference evidence="1 2" key="1">
    <citation type="submission" date="2017-04" db="EMBL/GenBank/DDBJ databases">
        <authorList>
            <person name="Afonso C.L."/>
            <person name="Miller P.J."/>
            <person name="Scott M.A."/>
            <person name="Spackman E."/>
            <person name="Goraichik I."/>
            <person name="Dimitrov K.M."/>
            <person name="Suarez D.L."/>
            <person name="Swayne D.E."/>
        </authorList>
    </citation>
    <scope>NUCLEOTIDE SEQUENCE [LARGE SCALE GENOMIC DNA]</scope>
    <source>
        <strain evidence="1 2">B5P</strain>
    </source>
</reference>
<proteinExistence type="predicted"/>
<organism evidence="1 2">
    <name type="scientific">Mesorhizobium australicum</name>
    <dbReference type="NCBI Taxonomy" id="536018"/>
    <lineage>
        <taxon>Bacteria</taxon>
        <taxon>Pseudomonadati</taxon>
        <taxon>Pseudomonadota</taxon>
        <taxon>Alphaproteobacteria</taxon>
        <taxon>Hyphomicrobiales</taxon>
        <taxon>Phyllobacteriaceae</taxon>
        <taxon>Mesorhizobium</taxon>
    </lineage>
</organism>
<protein>
    <recommendedName>
        <fullName evidence="3">PIN domain-containing protein</fullName>
    </recommendedName>
</protein>
<sequence>MDTTQADLGAIEPPIQIARLYLDANAFVQLRDLKDIPWRSAFPGVSSVRLIVIPAIVKELETMKIGQQDRLRNRSRTALKLIDEATRNNPMSLVLRQSNPEIVLVVERSRQVDWSAFPDLTPHKTDDLLVATALSDSGSIVFTHDRTPRINARYYGGVVLEPAEDWLLPEDKTAQQIEIDRLRKALAERHPTVTLALPDEPIVFRVPRVQPLDAGDSDAFVRRFLGLHPRTSFAPMGSLTSALAWNRPDQSAIDDYRSRYDAFVKRVTSFVDHIPELLNKAARFVSIDYVLRNESGQPASNLIVRISSVGAMLVDEPEQVIQSLLSTLPKPPKAPRGGWSQIDLSHLTRRLDMADWHEEERDPTAFYWLDRPHPPTDEATLKCQDFRSGSDFEGSMFLLPTLGLSQGTIAFDVHATNLREPVRKLISFAIEEYDADLTDEAIVSVYDRLFSLDDDPGDDE</sequence>
<dbReference type="AlphaFoldDB" id="A0A1X7NYL0"/>
<name>A0A1X7NYL0_9HYPH</name>
<keyword evidence="2" id="KW-1185">Reference proteome</keyword>
<accession>A0A1X7NYL0</accession>
<evidence type="ECO:0008006" key="3">
    <source>
        <dbReference type="Google" id="ProtNLM"/>
    </source>
</evidence>
<dbReference type="Proteomes" id="UP000193083">
    <property type="component" value="Unassembled WGS sequence"/>
</dbReference>
<evidence type="ECO:0000313" key="1">
    <source>
        <dbReference type="EMBL" id="SMH42432.1"/>
    </source>
</evidence>
<dbReference type="OrthoDB" id="7056217at2"/>
<evidence type="ECO:0000313" key="2">
    <source>
        <dbReference type="Proteomes" id="UP000193083"/>
    </source>
</evidence>
<dbReference type="RefSeq" id="WP_085464650.1">
    <property type="nucleotide sequence ID" value="NZ_FXBL01000004.1"/>
</dbReference>